<sequence>MFLILLVTASGTSVQTPNAASTRHGDEERPRARPPSAGDDDAVAWPTNDVVADDSIAFAYVSRPRR</sequence>
<protein>
    <submittedName>
        <fullName evidence="3">Secreted protein</fullName>
    </submittedName>
</protein>
<proteinExistence type="predicted"/>
<reference evidence="3" key="1">
    <citation type="submission" date="2016-11" db="UniProtKB">
        <authorList>
            <consortium name="WormBaseParasite"/>
        </authorList>
    </citation>
    <scope>IDENTIFICATION</scope>
</reference>
<dbReference type="AlphaFoldDB" id="A0A1I7SRC6"/>
<accession>A0A1I7SRC6</accession>
<evidence type="ECO:0000313" key="2">
    <source>
        <dbReference type="Proteomes" id="UP000095284"/>
    </source>
</evidence>
<evidence type="ECO:0000256" key="1">
    <source>
        <dbReference type="SAM" id="MobiDB-lite"/>
    </source>
</evidence>
<feature type="region of interest" description="Disordered" evidence="1">
    <location>
        <begin position="13"/>
        <end position="44"/>
    </location>
</feature>
<organism evidence="2 3">
    <name type="scientific">Bursaphelenchus xylophilus</name>
    <name type="common">Pinewood nematode worm</name>
    <name type="synonym">Aphelenchoides xylophilus</name>
    <dbReference type="NCBI Taxonomy" id="6326"/>
    <lineage>
        <taxon>Eukaryota</taxon>
        <taxon>Metazoa</taxon>
        <taxon>Ecdysozoa</taxon>
        <taxon>Nematoda</taxon>
        <taxon>Chromadorea</taxon>
        <taxon>Rhabditida</taxon>
        <taxon>Tylenchina</taxon>
        <taxon>Tylenchomorpha</taxon>
        <taxon>Aphelenchoidea</taxon>
        <taxon>Aphelenchoididae</taxon>
        <taxon>Bursaphelenchus</taxon>
    </lineage>
</organism>
<dbReference type="WBParaSite" id="BXY_1559000.1">
    <property type="protein sequence ID" value="BXY_1559000.1"/>
    <property type="gene ID" value="BXY_1559000"/>
</dbReference>
<name>A0A1I7SRC6_BURXY</name>
<evidence type="ECO:0000313" key="3">
    <source>
        <dbReference type="WBParaSite" id="BXY_1559000.1"/>
    </source>
</evidence>
<dbReference type="Proteomes" id="UP000095284">
    <property type="component" value="Unplaced"/>
</dbReference>